<accession>A0ABS5PSF1</accession>
<evidence type="ECO:0000313" key="2">
    <source>
        <dbReference type="EMBL" id="MBS7527797.1"/>
    </source>
</evidence>
<dbReference type="Proteomes" id="UP000746471">
    <property type="component" value="Unassembled WGS sequence"/>
</dbReference>
<dbReference type="NCBIfam" id="TIGR03915">
    <property type="entry name" value="SAM_7_link_chp"/>
    <property type="match status" value="1"/>
</dbReference>
<sequence>MVYLHDGSFEGILSGIYKMFHAKAKIDEGKLYEASVYQQSFFELTLNVETERENAHRVASSIYESFGHEGFKYVYYAYLAEDDSYGTLLFRSLKQAYKIGHQAFDALGVEDIRLLTQMANKVSRESHLLLGLLRFVKLENGIYYAPFEPTQNVISILAQHFEERLADQVWVIHDTKRGIGAFYDKTQYHLAPLNSFESLQYARDEVAFQSLWKDYVKHIAIEARRNLPLQRQHMPKKYWQFLTEMK</sequence>
<reference evidence="2 3" key="1">
    <citation type="submission" date="2021-05" db="EMBL/GenBank/DDBJ databases">
        <title>Fusibacter ferrireducens sp. nov., an anaerobic, sulfur- and Fe-reducing bacterium isolated from the mangrove sediment.</title>
        <authorList>
            <person name="Qiu D."/>
        </authorList>
    </citation>
    <scope>NUCLEOTIDE SEQUENCE [LARGE SCALE GENOMIC DNA]</scope>
    <source>
        <strain evidence="2 3">DSM 12116</strain>
    </source>
</reference>
<name>A0ABS5PSF1_9FIRM</name>
<proteinExistence type="predicted"/>
<feature type="domain" description="DUF4130" evidence="1">
    <location>
        <begin position="87"/>
        <end position="244"/>
    </location>
</feature>
<keyword evidence="3" id="KW-1185">Reference proteome</keyword>
<evidence type="ECO:0000259" key="1">
    <source>
        <dbReference type="Pfam" id="PF13566"/>
    </source>
</evidence>
<dbReference type="InterPro" id="IPR023875">
    <property type="entry name" value="DNA_repair_put"/>
</dbReference>
<dbReference type="Pfam" id="PF13566">
    <property type="entry name" value="DUF4130"/>
    <property type="match status" value="1"/>
</dbReference>
<dbReference type="RefSeq" id="WP_213237654.1">
    <property type="nucleotide sequence ID" value="NZ_JAHBCL010000025.1"/>
</dbReference>
<comment type="caution">
    <text evidence="2">The sequence shown here is derived from an EMBL/GenBank/DDBJ whole genome shotgun (WGS) entry which is preliminary data.</text>
</comment>
<evidence type="ECO:0000313" key="3">
    <source>
        <dbReference type="Proteomes" id="UP000746471"/>
    </source>
</evidence>
<organism evidence="2 3">
    <name type="scientific">Fusibacter paucivorans</name>
    <dbReference type="NCBI Taxonomy" id="76009"/>
    <lineage>
        <taxon>Bacteria</taxon>
        <taxon>Bacillati</taxon>
        <taxon>Bacillota</taxon>
        <taxon>Clostridia</taxon>
        <taxon>Eubacteriales</taxon>
        <taxon>Eubacteriales Family XII. Incertae Sedis</taxon>
        <taxon>Fusibacter</taxon>
    </lineage>
</organism>
<dbReference type="InterPro" id="IPR025404">
    <property type="entry name" value="DUF4130"/>
</dbReference>
<gene>
    <name evidence="2" type="ORF">KHM83_14020</name>
</gene>
<protein>
    <submittedName>
        <fullName evidence="2">TIGR03915 family putative DNA repair protein</fullName>
    </submittedName>
</protein>
<dbReference type="EMBL" id="JAHBCL010000025">
    <property type="protein sequence ID" value="MBS7527797.1"/>
    <property type="molecule type" value="Genomic_DNA"/>
</dbReference>